<dbReference type="PROSITE" id="PS50011">
    <property type="entry name" value="PROTEIN_KINASE_DOM"/>
    <property type="match status" value="1"/>
</dbReference>
<evidence type="ECO:0000256" key="4">
    <source>
        <dbReference type="ARBA" id="ARBA00022777"/>
    </source>
</evidence>
<dbReference type="GO" id="GO:0004674">
    <property type="term" value="F:protein serine/threonine kinase activity"/>
    <property type="evidence" value="ECO:0007669"/>
    <property type="project" value="UniProtKB-KW"/>
</dbReference>
<evidence type="ECO:0000256" key="7">
    <source>
        <dbReference type="ARBA" id="ARBA00048679"/>
    </source>
</evidence>
<accession>A0A0D8XQ33</accession>
<dbReference type="InterPro" id="IPR017441">
    <property type="entry name" value="Protein_kinase_ATP_BS"/>
</dbReference>
<dbReference type="Proteomes" id="UP000053766">
    <property type="component" value="Unassembled WGS sequence"/>
</dbReference>
<gene>
    <name evidence="15" type="ORF">DICVIV_08113</name>
</gene>
<dbReference type="InterPro" id="IPR000719">
    <property type="entry name" value="Prot_kinase_dom"/>
</dbReference>
<name>A0A0D8XQ33_DICVI</name>
<dbReference type="SUPFAM" id="SSF56112">
    <property type="entry name" value="Protein kinase-like (PK-like)"/>
    <property type="match status" value="1"/>
</dbReference>
<evidence type="ECO:0000256" key="8">
    <source>
        <dbReference type="PIRSR" id="PIRSR630616-1"/>
    </source>
</evidence>
<evidence type="ECO:0000313" key="16">
    <source>
        <dbReference type="Proteomes" id="UP000053766"/>
    </source>
</evidence>
<dbReference type="GO" id="GO:0005524">
    <property type="term" value="F:ATP binding"/>
    <property type="evidence" value="ECO:0007669"/>
    <property type="project" value="UniProtKB-UniRule"/>
</dbReference>
<feature type="binding site" evidence="9">
    <location>
        <begin position="124"/>
        <end position="126"/>
    </location>
    <ligand>
        <name>ATP</name>
        <dbReference type="ChEBI" id="CHEBI:30616"/>
    </ligand>
</feature>
<dbReference type="InterPro" id="IPR030616">
    <property type="entry name" value="Aur-like"/>
</dbReference>
<keyword evidence="5 9" id="KW-0067">ATP-binding</keyword>
<comment type="similarity">
    <text evidence="12">Belongs to the protein kinase superfamily.</text>
</comment>
<feature type="binding site" evidence="9">
    <location>
        <position position="56"/>
    </location>
    <ligand>
        <name>ATP</name>
        <dbReference type="ChEBI" id="CHEBI:30616"/>
    </ligand>
</feature>
<dbReference type="Pfam" id="PF00069">
    <property type="entry name" value="Pkinase"/>
    <property type="match status" value="1"/>
</dbReference>
<keyword evidence="2" id="KW-0808">Transferase</keyword>
<dbReference type="Gene3D" id="1.10.510.10">
    <property type="entry name" value="Transferase(Phosphotransferase) domain 1"/>
    <property type="match status" value="2"/>
</dbReference>
<reference evidence="15 16" key="1">
    <citation type="submission" date="2013-11" db="EMBL/GenBank/DDBJ databases">
        <title>Draft genome of the bovine lungworm Dictyocaulus viviparus.</title>
        <authorList>
            <person name="Mitreva M."/>
        </authorList>
    </citation>
    <scope>NUCLEOTIDE SEQUENCE [LARGE SCALE GENOMIC DNA]</scope>
    <source>
        <strain evidence="15 16">HannoverDv2000</strain>
    </source>
</reference>
<dbReference type="EMBL" id="KN716383">
    <property type="protein sequence ID" value="KJH45852.1"/>
    <property type="molecule type" value="Genomic_DNA"/>
</dbReference>
<feature type="region of interest" description="Disordered" evidence="13">
    <location>
        <begin position="1"/>
        <end position="31"/>
    </location>
</feature>
<dbReference type="PROSITE" id="PS00107">
    <property type="entry name" value="PROTEIN_KINASE_ATP"/>
    <property type="match status" value="1"/>
</dbReference>
<dbReference type="PROSITE" id="PS00108">
    <property type="entry name" value="PROTEIN_KINASE_ST"/>
    <property type="match status" value="1"/>
</dbReference>
<comment type="catalytic activity">
    <reaction evidence="6">
        <text>L-threonyl-[protein] + ATP = O-phospho-L-threonyl-[protein] + ADP + H(+)</text>
        <dbReference type="Rhea" id="RHEA:46608"/>
        <dbReference type="Rhea" id="RHEA-COMP:11060"/>
        <dbReference type="Rhea" id="RHEA-COMP:11605"/>
        <dbReference type="ChEBI" id="CHEBI:15378"/>
        <dbReference type="ChEBI" id="CHEBI:30013"/>
        <dbReference type="ChEBI" id="CHEBI:30616"/>
        <dbReference type="ChEBI" id="CHEBI:61977"/>
        <dbReference type="ChEBI" id="CHEBI:456216"/>
        <dbReference type="EC" id="2.7.11.1"/>
    </reaction>
</comment>
<feature type="compositionally biased region" description="Polar residues" evidence="13">
    <location>
        <begin position="16"/>
        <end position="31"/>
    </location>
</feature>
<feature type="domain" description="Protein kinase" evidence="14">
    <location>
        <begin position="46"/>
        <end position="258"/>
    </location>
</feature>
<evidence type="ECO:0000259" key="14">
    <source>
        <dbReference type="PROSITE" id="PS50011"/>
    </source>
</evidence>
<feature type="active site" description="Proton acceptor" evidence="8">
    <location>
        <position position="169"/>
    </location>
</feature>
<dbReference type="OrthoDB" id="377346at2759"/>
<feature type="binding site" evidence="9 11">
    <location>
        <position position="75"/>
    </location>
    <ligand>
        <name>ATP</name>
        <dbReference type="ChEBI" id="CHEBI:30616"/>
    </ligand>
</feature>
<protein>
    <submittedName>
        <fullName evidence="15">Kinase domain protein</fullName>
    </submittedName>
</protein>
<sequence>MQATYTIQKGPECETNENSGQSGIADSTVSMQDSGKVPETWVIDDFDVGRLLGRGRFGSVYFARSKQEGVVIAIKILMKEEIERHNLRHHVKREIEIQYHLRHPNILQLKGYFHDKERVYMILEFASGGTLYNRLIEKGKLNEYEAAKYVRQLADALNYCQDKKVVHRDIKPQNILLDRKGNVKVDNWAVGVLLHQMLVGRTPYECLSRNQTIISIKECKSLSLSHLSRGASDLIKRLVVKKPSLRLPFSQVLAHPWVVRMSTSPKSMTRCLST</sequence>
<evidence type="ECO:0000256" key="5">
    <source>
        <dbReference type="ARBA" id="ARBA00022840"/>
    </source>
</evidence>
<dbReference type="STRING" id="29172.A0A0D8XQ33"/>
<organism evidence="15 16">
    <name type="scientific">Dictyocaulus viviparus</name>
    <name type="common">Bovine lungworm</name>
    <dbReference type="NCBI Taxonomy" id="29172"/>
    <lineage>
        <taxon>Eukaryota</taxon>
        <taxon>Metazoa</taxon>
        <taxon>Ecdysozoa</taxon>
        <taxon>Nematoda</taxon>
        <taxon>Chromadorea</taxon>
        <taxon>Rhabditida</taxon>
        <taxon>Rhabditina</taxon>
        <taxon>Rhabditomorpha</taxon>
        <taxon>Strongyloidea</taxon>
        <taxon>Metastrongylidae</taxon>
        <taxon>Dictyocaulus</taxon>
    </lineage>
</organism>
<dbReference type="InterPro" id="IPR008271">
    <property type="entry name" value="Ser/Thr_kinase_AS"/>
</dbReference>
<keyword evidence="16" id="KW-1185">Reference proteome</keyword>
<comment type="catalytic activity">
    <reaction evidence="7">
        <text>L-seryl-[protein] + ATP = O-phospho-L-seryl-[protein] + ADP + H(+)</text>
        <dbReference type="Rhea" id="RHEA:17989"/>
        <dbReference type="Rhea" id="RHEA-COMP:9863"/>
        <dbReference type="Rhea" id="RHEA-COMP:11604"/>
        <dbReference type="ChEBI" id="CHEBI:15378"/>
        <dbReference type="ChEBI" id="CHEBI:29999"/>
        <dbReference type="ChEBI" id="CHEBI:30616"/>
        <dbReference type="ChEBI" id="CHEBI:83421"/>
        <dbReference type="ChEBI" id="CHEBI:456216"/>
        <dbReference type="EC" id="2.7.11.1"/>
    </reaction>
</comment>
<keyword evidence="3 9" id="KW-0547">Nucleotide-binding</keyword>
<dbReference type="FunFam" id="3.30.200.20:FF:000042">
    <property type="entry name" value="Aurora kinase A"/>
    <property type="match status" value="1"/>
</dbReference>
<proteinExistence type="inferred from homology"/>
<evidence type="ECO:0000256" key="11">
    <source>
        <dbReference type="PROSITE-ProRule" id="PRU10141"/>
    </source>
</evidence>
<evidence type="ECO:0000256" key="2">
    <source>
        <dbReference type="ARBA" id="ARBA00022679"/>
    </source>
</evidence>
<evidence type="ECO:0000256" key="3">
    <source>
        <dbReference type="ARBA" id="ARBA00022741"/>
    </source>
</evidence>
<evidence type="ECO:0000256" key="9">
    <source>
        <dbReference type="PIRSR" id="PIRSR630616-2"/>
    </source>
</evidence>
<dbReference type="InterPro" id="IPR011009">
    <property type="entry name" value="Kinase-like_dom_sf"/>
</dbReference>
<keyword evidence="4 15" id="KW-0418">Kinase</keyword>
<evidence type="ECO:0000256" key="10">
    <source>
        <dbReference type="PIRSR" id="PIRSR630616-3"/>
    </source>
</evidence>
<dbReference type="Gene3D" id="3.30.200.20">
    <property type="entry name" value="Phosphorylase Kinase, domain 1"/>
    <property type="match status" value="1"/>
</dbReference>
<keyword evidence="1 12" id="KW-0723">Serine/threonine-protein kinase</keyword>
<dbReference type="PANTHER" id="PTHR24350">
    <property type="entry name" value="SERINE/THREONINE-PROTEIN KINASE IAL-RELATED"/>
    <property type="match status" value="1"/>
</dbReference>
<reference evidence="16" key="2">
    <citation type="journal article" date="2016" name="Sci. Rep.">
        <title>Dictyocaulus viviparus genome, variome and transcriptome elucidate lungworm biology and support future intervention.</title>
        <authorList>
            <person name="McNulty S.N."/>
            <person name="Strube C."/>
            <person name="Rosa B.A."/>
            <person name="Martin J.C."/>
            <person name="Tyagi R."/>
            <person name="Choi Y.J."/>
            <person name="Wang Q."/>
            <person name="Hallsworth Pepin K."/>
            <person name="Zhang X."/>
            <person name="Ozersky P."/>
            <person name="Wilson R.K."/>
            <person name="Sternberg P.W."/>
            <person name="Gasser R.B."/>
            <person name="Mitreva M."/>
        </authorList>
    </citation>
    <scope>NUCLEOTIDE SEQUENCE [LARGE SCALE GENOMIC DNA]</scope>
    <source>
        <strain evidence="16">HannoverDv2000</strain>
    </source>
</reference>
<evidence type="ECO:0000256" key="6">
    <source>
        <dbReference type="ARBA" id="ARBA00047899"/>
    </source>
</evidence>
<dbReference type="AlphaFoldDB" id="A0A0D8XQ33"/>
<evidence type="ECO:0000256" key="13">
    <source>
        <dbReference type="SAM" id="MobiDB-lite"/>
    </source>
</evidence>
<evidence type="ECO:0000256" key="12">
    <source>
        <dbReference type="RuleBase" id="RU000304"/>
    </source>
</evidence>
<feature type="cross-link" description="Glycyl lysine isopeptide (Lys-Gly) (interchain with G-Cter in SUMO2)" evidence="10">
    <location>
        <position position="171"/>
    </location>
</feature>
<evidence type="ECO:0000256" key="1">
    <source>
        <dbReference type="ARBA" id="ARBA00022527"/>
    </source>
</evidence>
<dbReference type="SMART" id="SM00220">
    <property type="entry name" value="S_TKc"/>
    <property type="match status" value="1"/>
</dbReference>
<evidence type="ECO:0000313" key="15">
    <source>
        <dbReference type="EMBL" id="KJH45852.1"/>
    </source>
</evidence>